<evidence type="ECO:0000313" key="2">
    <source>
        <dbReference type="EMBL" id="SDJ93507.1"/>
    </source>
</evidence>
<accession>A0A1G8XSN6</accession>
<keyword evidence="3" id="KW-1185">Reference proteome</keyword>
<proteinExistence type="predicted"/>
<evidence type="ECO:0000313" key="3">
    <source>
        <dbReference type="Proteomes" id="UP000198683"/>
    </source>
</evidence>
<name>A0A1G8XSN6_9ACTN</name>
<sequence length="34" mass="3566">MACRRTAWGRDARTPEPHQGHGAGCEALAPAGFS</sequence>
<feature type="region of interest" description="Disordered" evidence="1">
    <location>
        <begin position="1"/>
        <end position="34"/>
    </location>
</feature>
<dbReference type="AlphaFoldDB" id="A0A1G8XSN6"/>
<gene>
    <name evidence="2" type="ORF">SAMN05421874_104120</name>
</gene>
<feature type="compositionally biased region" description="Basic and acidic residues" evidence="1">
    <location>
        <begin position="8"/>
        <end position="19"/>
    </location>
</feature>
<reference evidence="2 3" key="1">
    <citation type="submission" date="2016-10" db="EMBL/GenBank/DDBJ databases">
        <authorList>
            <person name="de Groot N.N."/>
        </authorList>
    </citation>
    <scope>NUCLEOTIDE SEQUENCE [LARGE SCALE GENOMIC DNA]</scope>
    <source>
        <strain evidence="2 3">CGMCC 4.5681</strain>
    </source>
</reference>
<dbReference type="Proteomes" id="UP000198683">
    <property type="component" value="Unassembled WGS sequence"/>
</dbReference>
<evidence type="ECO:0000256" key="1">
    <source>
        <dbReference type="SAM" id="MobiDB-lite"/>
    </source>
</evidence>
<organism evidence="2 3">
    <name type="scientific">Nonomuraea maritima</name>
    <dbReference type="NCBI Taxonomy" id="683260"/>
    <lineage>
        <taxon>Bacteria</taxon>
        <taxon>Bacillati</taxon>
        <taxon>Actinomycetota</taxon>
        <taxon>Actinomycetes</taxon>
        <taxon>Streptosporangiales</taxon>
        <taxon>Streptosporangiaceae</taxon>
        <taxon>Nonomuraea</taxon>
    </lineage>
</organism>
<dbReference type="EMBL" id="FNFB01000004">
    <property type="protein sequence ID" value="SDJ93507.1"/>
    <property type="molecule type" value="Genomic_DNA"/>
</dbReference>
<protein>
    <submittedName>
        <fullName evidence="2">Uncharacterized protein</fullName>
    </submittedName>
</protein>